<dbReference type="OrthoDB" id="9795769at2"/>
<keyword evidence="8 15" id="KW-0963">Cytoplasm</keyword>
<dbReference type="InterPro" id="IPR008179">
    <property type="entry name" value="HisE"/>
</dbReference>
<dbReference type="Gene3D" id="1.10.287.1080">
    <property type="entry name" value="MazG-like"/>
    <property type="match status" value="1"/>
</dbReference>
<comment type="subcellular location">
    <subcellularLocation>
        <location evidence="3 15">Cytoplasm</location>
    </subcellularLocation>
</comment>
<dbReference type="InterPro" id="IPR023019">
    <property type="entry name" value="His_synth_HisIE"/>
</dbReference>
<organism evidence="17 18">
    <name type="scientific">Thermodesulfitimonas autotrophica</name>
    <dbReference type="NCBI Taxonomy" id="1894989"/>
    <lineage>
        <taxon>Bacteria</taxon>
        <taxon>Bacillati</taxon>
        <taxon>Bacillota</taxon>
        <taxon>Clostridia</taxon>
        <taxon>Thermoanaerobacterales</taxon>
        <taxon>Thermoanaerobacteraceae</taxon>
        <taxon>Thermodesulfitimonas</taxon>
    </lineage>
</organism>
<dbReference type="InterPro" id="IPR026660">
    <property type="entry name" value="PRA-CH"/>
</dbReference>
<dbReference type="Gene3D" id="3.10.20.810">
    <property type="entry name" value="Phosphoribosyl-AMP cyclohydrolase"/>
    <property type="match status" value="1"/>
</dbReference>
<dbReference type="PANTHER" id="PTHR42945">
    <property type="entry name" value="HISTIDINE BIOSYNTHESIS BIFUNCTIONAL PROTEIN"/>
    <property type="match status" value="1"/>
</dbReference>
<evidence type="ECO:0000256" key="15">
    <source>
        <dbReference type="HAMAP-Rule" id="MF_01019"/>
    </source>
</evidence>
<dbReference type="EC" id="3.5.4.19" evidence="15"/>
<evidence type="ECO:0000256" key="13">
    <source>
        <dbReference type="ARBA" id="ARBA00023102"/>
    </source>
</evidence>
<proteinExistence type="inferred from homology"/>
<keyword evidence="10 15" id="KW-0547">Nucleotide-binding</keyword>
<dbReference type="GO" id="GO:0004635">
    <property type="term" value="F:phosphoribosyl-AMP cyclohydrolase activity"/>
    <property type="evidence" value="ECO:0007669"/>
    <property type="project" value="UniProtKB-UniRule"/>
</dbReference>
<keyword evidence="12 15" id="KW-0067">ATP-binding</keyword>
<dbReference type="RefSeq" id="WP_123929817.1">
    <property type="nucleotide sequence ID" value="NZ_RKRE01000002.1"/>
</dbReference>
<evidence type="ECO:0000256" key="7">
    <source>
        <dbReference type="ARBA" id="ARBA00008299"/>
    </source>
</evidence>
<evidence type="ECO:0000256" key="14">
    <source>
        <dbReference type="ARBA" id="ARBA00023268"/>
    </source>
</evidence>
<dbReference type="HAMAP" id="MF_01021">
    <property type="entry name" value="HisI"/>
    <property type="match status" value="1"/>
</dbReference>
<sequence length="243" mass="27399">MAFNFDRFKFNADGLIPAIIQDNRTNEVLMLAYMNREALAKTLSSGQTWFYSRSRQQLWHKGETSGNIQEVDEIYFDCDADALLIKVRQHGAACHEGYKSCFHYRIEKDGRVGLVGEMVFNPADVYKEGEGKPAGAPPRKKDAPKPVCVCGSTILEEVYGVILDRKQTRIPGAYTSYLFDKGVDTILQKLGEEVTEVLIAAKNRQRDEVIKEAADVMYHLMVLLAAEGVDVREVFGELANRRK</sequence>
<comment type="catalytic activity">
    <reaction evidence="2 15">
        <text>1-(5-phospho-beta-D-ribosyl)-ATP + H2O = 1-(5-phospho-beta-D-ribosyl)-5'-AMP + diphosphate + H(+)</text>
        <dbReference type="Rhea" id="RHEA:22828"/>
        <dbReference type="ChEBI" id="CHEBI:15377"/>
        <dbReference type="ChEBI" id="CHEBI:15378"/>
        <dbReference type="ChEBI" id="CHEBI:33019"/>
        <dbReference type="ChEBI" id="CHEBI:59457"/>
        <dbReference type="ChEBI" id="CHEBI:73183"/>
        <dbReference type="EC" id="3.6.1.31"/>
    </reaction>
</comment>
<dbReference type="CDD" id="cd11534">
    <property type="entry name" value="NTP-PPase_HisIE_like"/>
    <property type="match status" value="1"/>
</dbReference>
<dbReference type="PANTHER" id="PTHR42945:SF1">
    <property type="entry name" value="HISTIDINE BIOSYNTHESIS BIFUNCTIONAL PROTEIN HIS7"/>
    <property type="match status" value="1"/>
</dbReference>
<keyword evidence="18" id="KW-1185">Reference proteome</keyword>
<comment type="caution">
    <text evidence="17">The sequence shown here is derived from an EMBL/GenBank/DDBJ whole genome shotgun (WGS) entry which is preliminary data.</text>
</comment>
<dbReference type="InterPro" id="IPR038019">
    <property type="entry name" value="PRib_AMP_CycHydrolase_sf"/>
</dbReference>
<reference evidence="17 18" key="1">
    <citation type="submission" date="2018-11" db="EMBL/GenBank/DDBJ databases">
        <title>Genomic Encyclopedia of Type Strains, Phase IV (KMG-IV): sequencing the most valuable type-strain genomes for metagenomic binning, comparative biology and taxonomic classification.</title>
        <authorList>
            <person name="Goeker M."/>
        </authorList>
    </citation>
    <scope>NUCLEOTIDE SEQUENCE [LARGE SCALE GENOMIC DNA]</scope>
    <source>
        <strain evidence="17 18">DSM 102936</strain>
    </source>
</reference>
<dbReference type="Pfam" id="PF01502">
    <property type="entry name" value="PRA-CH"/>
    <property type="match status" value="1"/>
</dbReference>
<dbReference type="GO" id="GO:0005524">
    <property type="term" value="F:ATP binding"/>
    <property type="evidence" value="ECO:0007669"/>
    <property type="project" value="UniProtKB-KW"/>
</dbReference>
<evidence type="ECO:0000256" key="10">
    <source>
        <dbReference type="ARBA" id="ARBA00022741"/>
    </source>
</evidence>
<evidence type="ECO:0000313" key="17">
    <source>
        <dbReference type="EMBL" id="RPF47072.1"/>
    </source>
</evidence>
<evidence type="ECO:0000256" key="4">
    <source>
        <dbReference type="ARBA" id="ARBA00005169"/>
    </source>
</evidence>
<dbReference type="FunFam" id="3.10.20.810:FF:000001">
    <property type="entry name" value="Histidine biosynthesis bifunctional protein HisIE"/>
    <property type="match status" value="1"/>
</dbReference>
<keyword evidence="11 15" id="KW-0378">Hydrolase</keyword>
<dbReference type="NCBIfam" id="NF000768">
    <property type="entry name" value="PRK00051.1"/>
    <property type="match status" value="1"/>
</dbReference>
<evidence type="ECO:0000256" key="1">
    <source>
        <dbReference type="ARBA" id="ARBA00000024"/>
    </source>
</evidence>
<feature type="region of interest" description="Phosphoribosyl-AMP cyclohydrolase" evidence="15">
    <location>
        <begin position="1"/>
        <end position="154"/>
    </location>
</feature>
<dbReference type="AlphaFoldDB" id="A0A3N5BG77"/>
<keyword evidence="14 15" id="KW-0511">Multifunctional enzyme</keyword>
<dbReference type="InterPro" id="IPR002496">
    <property type="entry name" value="PRib_AMP_CycHydrolase_dom"/>
</dbReference>
<gene>
    <name evidence="15" type="primary">hisI</name>
    <name evidence="15" type="synonym">hisIE</name>
    <name evidence="17" type="ORF">EDD75_1344</name>
</gene>
<dbReference type="HAMAP" id="MF_01019">
    <property type="entry name" value="HisIE"/>
    <property type="match status" value="1"/>
</dbReference>
<dbReference type="GO" id="GO:0005737">
    <property type="term" value="C:cytoplasm"/>
    <property type="evidence" value="ECO:0007669"/>
    <property type="project" value="UniProtKB-SubCell"/>
</dbReference>
<evidence type="ECO:0000256" key="6">
    <source>
        <dbReference type="ARBA" id="ARBA00007731"/>
    </source>
</evidence>
<dbReference type="Pfam" id="PF01503">
    <property type="entry name" value="PRA-PH"/>
    <property type="match status" value="1"/>
</dbReference>
<feature type="domain" description="Phosphoribosyl-AMP cyclohydrolase" evidence="16">
    <location>
        <begin position="30"/>
        <end position="103"/>
    </location>
</feature>
<comment type="similarity">
    <text evidence="7 15">In the N-terminal section; belongs to the PRA-CH family.</text>
</comment>
<dbReference type="SUPFAM" id="SSF101386">
    <property type="entry name" value="all-alpha NTP pyrophosphatases"/>
    <property type="match status" value="1"/>
</dbReference>
<evidence type="ECO:0000256" key="2">
    <source>
        <dbReference type="ARBA" id="ARBA00001460"/>
    </source>
</evidence>
<evidence type="ECO:0000256" key="12">
    <source>
        <dbReference type="ARBA" id="ARBA00022840"/>
    </source>
</evidence>
<comment type="catalytic activity">
    <reaction evidence="1 15">
        <text>1-(5-phospho-beta-D-ribosyl)-5'-AMP + H2O = 1-(5-phospho-beta-D-ribosyl)-5-[(5-phospho-beta-D-ribosylamino)methylideneamino]imidazole-4-carboxamide</text>
        <dbReference type="Rhea" id="RHEA:20049"/>
        <dbReference type="ChEBI" id="CHEBI:15377"/>
        <dbReference type="ChEBI" id="CHEBI:58435"/>
        <dbReference type="ChEBI" id="CHEBI:59457"/>
        <dbReference type="EC" id="3.5.4.19"/>
    </reaction>
</comment>
<dbReference type="InterPro" id="IPR021130">
    <property type="entry name" value="PRib-ATP_PPHydrolase-like"/>
</dbReference>
<evidence type="ECO:0000259" key="16">
    <source>
        <dbReference type="Pfam" id="PF01502"/>
    </source>
</evidence>
<dbReference type="SUPFAM" id="SSF141734">
    <property type="entry name" value="HisI-like"/>
    <property type="match status" value="1"/>
</dbReference>
<keyword evidence="13 15" id="KW-0368">Histidine biosynthesis</keyword>
<feature type="region of interest" description="Phosphoribosyl-ATP pyrophosphohydrolase" evidence="15">
    <location>
        <begin position="155"/>
        <end position="243"/>
    </location>
</feature>
<keyword evidence="9 15" id="KW-0028">Amino-acid biosynthesis</keyword>
<dbReference type="UniPathway" id="UPA00031">
    <property type="reaction ID" value="UER00007"/>
</dbReference>
<dbReference type="GO" id="GO:0004636">
    <property type="term" value="F:phosphoribosyl-ATP diphosphatase activity"/>
    <property type="evidence" value="ECO:0007669"/>
    <property type="project" value="UniProtKB-UniRule"/>
</dbReference>
<evidence type="ECO:0000256" key="11">
    <source>
        <dbReference type="ARBA" id="ARBA00022801"/>
    </source>
</evidence>
<evidence type="ECO:0000256" key="3">
    <source>
        <dbReference type="ARBA" id="ARBA00004496"/>
    </source>
</evidence>
<evidence type="ECO:0000313" key="18">
    <source>
        <dbReference type="Proteomes" id="UP000282654"/>
    </source>
</evidence>
<dbReference type="HAMAP" id="MF_01020">
    <property type="entry name" value="HisE"/>
    <property type="match status" value="1"/>
</dbReference>
<comment type="pathway">
    <text evidence="4 15">Amino-acid biosynthesis; L-histidine biosynthesis; L-histidine from 5-phospho-alpha-D-ribose 1-diphosphate: step 3/9.</text>
</comment>
<dbReference type="Proteomes" id="UP000282654">
    <property type="component" value="Unassembled WGS sequence"/>
</dbReference>
<comment type="pathway">
    <text evidence="5 15">Amino-acid biosynthesis; L-histidine biosynthesis; L-histidine from 5-phospho-alpha-D-ribose 1-diphosphate: step 2/9.</text>
</comment>
<accession>A0A3N5BG77</accession>
<comment type="similarity">
    <text evidence="6 15">In the C-terminal section; belongs to the PRA-PH family.</text>
</comment>
<dbReference type="GO" id="GO:0000105">
    <property type="term" value="P:L-histidine biosynthetic process"/>
    <property type="evidence" value="ECO:0007669"/>
    <property type="project" value="UniProtKB-UniRule"/>
</dbReference>
<name>A0A3N5BG77_9THEO</name>
<protein>
    <recommendedName>
        <fullName evidence="15">Histidine biosynthesis bifunctional protein HisIE</fullName>
    </recommendedName>
    <domain>
        <recommendedName>
            <fullName evidence="15">Phosphoribosyl-AMP cyclohydrolase</fullName>
            <shortName evidence="15">PRA-CH</shortName>
            <ecNumber evidence="15">3.5.4.19</ecNumber>
        </recommendedName>
    </domain>
    <domain>
        <recommendedName>
            <fullName evidence="15">Phosphoribosyl-ATP pyrophosphatase</fullName>
            <shortName evidence="15">PRA-PH</shortName>
            <ecNumber evidence="15">3.6.1.31</ecNumber>
        </recommendedName>
    </domain>
</protein>
<dbReference type="NCBIfam" id="TIGR03188">
    <property type="entry name" value="histidine_hisI"/>
    <property type="match status" value="1"/>
</dbReference>
<evidence type="ECO:0000256" key="5">
    <source>
        <dbReference type="ARBA" id="ARBA00005204"/>
    </source>
</evidence>
<dbReference type="EC" id="3.6.1.31" evidence="15"/>
<evidence type="ECO:0000256" key="9">
    <source>
        <dbReference type="ARBA" id="ARBA00022605"/>
    </source>
</evidence>
<evidence type="ECO:0000256" key="8">
    <source>
        <dbReference type="ARBA" id="ARBA00022490"/>
    </source>
</evidence>
<dbReference type="EMBL" id="RKRE01000002">
    <property type="protein sequence ID" value="RPF47072.1"/>
    <property type="molecule type" value="Genomic_DNA"/>
</dbReference>